<evidence type="ECO:0000313" key="2">
    <source>
        <dbReference type="Proteomes" id="UP000814140"/>
    </source>
</evidence>
<protein>
    <submittedName>
        <fullName evidence="1">Ribosomal protein S5 domain 2-like protein</fullName>
    </submittedName>
</protein>
<reference evidence="1" key="2">
    <citation type="journal article" date="2022" name="New Phytol.">
        <title>Evolutionary transition to the ectomycorrhizal habit in the genomes of a hyperdiverse lineage of mushroom-forming fungi.</title>
        <authorList>
            <person name="Looney B."/>
            <person name="Miyauchi S."/>
            <person name="Morin E."/>
            <person name="Drula E."/>
            <person name="Courty P.E."/>
            <person name="Kohler A."/>
            <person name="Kuo A."/>
            <person name="LaButti K."/>
            <person name="Pangilinan J."/>
            <person name="Lipzen A."/>
            <person name="Riley R."/>
            <person name="Andreopoulos W."/>
            <person name="He G."/>
            <person name="Johnson J."/>
            <person name="Nolan M."/>
            <person name="Tritt A."/>
            <person name="Barry K.W."/>
            <person name="Grigoriev I.V."/>
            <person name="Nagy L.G."/>
            <person name="Hibbett D."/>
            <person name="Henrissat B."/>
            <person name="Matheny P.B."/>
            <person name="Labbe J."/>
            <person name="Martin F.M."/>
        </authorList>
    </citation>
    <scope>NUCLEOTIDE SEQUENCE</scope>
    <source>
        <strain evidence="1">HHB10654</strain>
    </source>
</reference>
<sequence length="335" mass="36462">MAFKTLSKSEKAYIQSSLQASSSFRSDGRALQDYRTVALETGVVPLANGSARINIGKGSDEGGGTEILAAAKLEVEDVEHGDGVEGGRVSCSVSCSPSAYPFASSGTLDDLQHDYTSLVHSALSHPSLRPANLSILRGKKSWLLSLDLVVLSDCGNVYDALFMAARAAMWDTKVPRTRSVEYRASKNRTGGGTGDMEVDDEQQSGLDTRQVKAATDFELEDYWDEGEPLAGRETWPVCITLNLLPRLHFLDATSSEEAAIPHRLLLAYSFASRSTPTLQGMQLLGPGEVDLVHIKALIQEGEKYASDLYTSLNTKLKDEDIRRTDKARLRFAAVR</sequence>
<organism evidence="1 2">
    <name type="scientific">Artomyces pyxidatus</name>
    <dbReference type="NCBI Taxonomy" id="48021"/>
    <lineage>
        <taxon>Eukaryota</taxon>
        <taxon>Fungi</taxon>
        <taxon>Dikarya</taxon>
        <taxon>Basidiomycota</taxon>
        <taxon>Agaricomycotina</taxon>
        <taxon>Agaricomycetes</taxon>
        <taxon>Russulales</taxon>
        <taxon>Auriscalpiaceae</taxon>
        <taxon>Artomyces</taxon>
    </lineage>
</organism>
<accession>A0ACB8TGH3</accession>
<dbReference type="Proteomes" id="UP000814140">
    <property type="component" value="Unassembled WGS sequence"/>
</dbReference>
<evidence type="ECO:0000313" key="1">
    <source>
        <dbReference type="EMBL" id="KAI0067490.1"/>
    </source>
</evidence>
<keyword evidence="2" id="KW-1185">Reference proteome</keyword>
<name>A0ACB8TGH3_9AGAM</name>
<proteinExistence type="predicted"/>
<comment type="caution">
    <text evidence="1">The sequence shown here is derived from an EMBL/GenBank/DDBJ whole genome shotgun (WGS) entry which is preliminary data.</text>
</comment>
<gene>
    <name evidence="1" type="ORF">BV25DRAFT_1110357</name>
</gene>
<dbReference type="EMBL" id="MU277190">
    <property type="protein sequence ID" value="KAI0067490.1"/>
    <property type="molecule type" value="Genomic_DNA"/>
</dbReference>
<reference evidence="1" key="1">
    <citation type="submission" date="2021-03" db="EMBL/GenBank/DDBJ databases">
        <authorList>
            <consortium name="DOE Joint Genome Institute"/>
            <person name="Ahrendt S."/>
            <person name="Looney B.P."/>
            <person name="Miyauchi S."/>
            <person name="Morin E."/>
            <person name="Drula E."/>
            <person name="Courty P.E."/>
            <person name="Chicoki N."/>
            <person name="Fauchery L."/>
            <person name="Kohler A."/>
            <person name="Kuo A."/>
            <person name="Labutti K."/>
            <person name="Pangilinan J."/>
            <person name="Lipzen A."/>
            <person name="Riley R."/>
            <person name="Andreopoulos W."/>
            <person name="He G."/>
            <person name="Johnson J."/>
            <person name="Barry K.W."/>
            <person name="Grigoriev I.V."/>
            <person name="Nagy L."/>
            <person name="Hibbett D."/>
            <person name="Henrissat B."/>
            <person name="Matheny P.B."/>
            <person name="Labbe J."/>
            <person name="Martin F."/>
        </authorList>
    </citation>
    <scope>NUCLEOTIDE SEQUENCE</scope>
    <source>
        <strain evidence="1">HHB10654</strain>
    </source>
</reference>